<dbReference type="Proteomes" id="UP000612282">
    <property type="component" value="Unassembled WGS sequence"/>
</dbReference>
<dbReference type="Pfam" id="PF19776">
    <property type="entry name" value="DUF6262"/>
    <property type="match status" value="1"/>
</dbReference>
<dbReference type="RefSeq" id="WP_203807468.1">
    <property type="nucleotide sequence ID" value="NZ_BAAAQE010000112.1"/>
</dbReference>
<evidence type="ECO:0008006" key="4">
    <source>
        <dbReference type="Google" id="ProtNLM"/>
    </source>
</evidence>
<keyword evidence="1" id="KW-0175">Coiled coil</keyword>
<evidence type="ECO:0000313" key="3">
    <source>
        <dbReference type="Proteomes" id="UP000612282"/>
    </source>
</evidence>
<dbReference type="InterPro" id="IPR046229">
    <property type="entry name" value="TnpC-like"/>
</dbReference>
<dbReference type="EMBL" id="BOMG01000108">
    <property type="protein sequence ID" value="GID60445.1"/>
    <property type="molecule type" value="Genomic_DNA"/>
</dbReference>
<organism evidence="2 3">
    <name type="scientific">Actinoplanes couchii</name>
    <dbReference type="NCBI Taxonomy" id="403638"/>
    <lineage>
        <taxon>Bacteria</taxon>
        <taxon>Bacillati</taxon>
        <taxon>Actinomycetota</taxon>
        <taxon>Actinomycetes</taxon>
        <taxon>Micromonosporales</taxon>
        <taxon>Micromonosporaceae</taxon>
        <taxon>Actinoplanes</taxon>
    </lineage>
</organism>
<sequence length="139" mass="15926">MSDTRQRRIDNLTDAARRKSQAKVKAAEAAIRRLIKRGDQVTFQAVQREAGVSQNFLYKNPDLRARIEHQRQTQRPTPRPVPAAVNTENNIVTALTAEVTRLKKQHRQEVTELRKALEQAHGENLALRRELQRRGGSDD</sequence>
<proteinExistence type="predicted"/>
<evidence type="ECO:0000256" key="1">
    <source>
        <dbReference type="SAM" id="Coils"/>
    </source>
</evidence>
<name>A0ABQ3XPL5_9ACTN</name>
<keyword evidence="3" id="KW-1185">Reference proteome</keyword>
<feature type="coiled-coil region" evidence="1">
    <location>
        <begin position="99"/>
        <end position="130"/>
    </location>
</feature>
<gene>
    <name evidence="2" type="ORF">Aco03nite_088490</name>
</gene>
<comment type="caution">
    <text evidence="2">The sequence shown here is derived from an EMBL/GenBank/DDBJ whole genome shotgun (WGS) entry which is preliminary data.</text>
</comment>
<evidence type="ECO:0000313" key="2">
    <source>
        <dbReference type="EMBL" id="GID60445.1"/>
    </source>
</evidence>
<accession>A0ABQ3XPL5</accession>
<protein>
    <recommendedName>
        <fullName evidence="4">Transposase</fullName>
    </recommendedName>
</protein>
<reference evidence="2 3" key="1">
    <citation type="submission" date="2021-01" db="EMBL/GenBank/DDBJ databases">
        <title>Whole genome shotgun sequence of Actinoplanes couchii NBRC 106145.</title>
        <authorList>
            <person name="Komaki H."/>
            <person name="Tamura T."/>
        </authorList>
    </citation>
    <scope>NUCLEOTIDE SEQUENCE [LARGE SCALE GENOMIC DNA]</scope>
    <source>
        <strain evidence="2 3">NBRC 106145</strain>
    </source>
</reference>